<reference evidence="2" key="1">
    <citation type="submission" date="2023-08" db="EMBL/GenBank/DDBJ databases">
        <authorList>
            <person name="Audoor S."/>
            <person name="Bilcke G."/>
        </authorList>
    </citation>
    <scope>NUCLEOTIDE SEQUENCE</scope>
</reference>
<dbReference type="AlphaFoldDB" id="A0AAD2G599"/>
<keyword evidence="3" id="KW-1185">Reference proteome</keyword>
<gene>
    <name evidence="2" type="ORF">CYCCA115_LOCUS19892</name>
</gene>
<feature type="compositionally biased region" description="Basic and acidic residues" evidence="1">
    <location>
        <begin position="1"/>
        <end position="10"/>
    </location>
</feature>
<name>A0AAD2G599_9STRA</name>
<feature type="region of interest" description="Disordered" evidence="1">
    <location>
        <begin position="1"/>
        <end position="97"/>
    </location>
</feature>
<evidence type="ECO:0000313" key="3">
    <source>
        <dbReference type="Proteomes" id="UP001295423"/>
    </source>
</evidence>
<feature type="region of interest" description="Disordered" evidence="1">
    <location>
        <begin position="438"/>
        <end position="471"/>
    </location>
</feature>
<feature type="compositionally biased region" description="Basic and acidic residues" evidence="1">
    <location>
        <begin position="61"/>
        <end position="70"/>
    </location>
</feature>
<protein>
    <recommendedName>
        <fullName evidence="4">SGNH hydrolase-type esterase domain-containing protein</fullName>
    </recommendedName>
</protein>
<dbReference type="Proteomes" id="UP001295423">
    <property type="component" value="Unassembled WGS sequence"/>
</dbReference>
<sequence>MPALRQDRLAEANLVTSLPSNQLQHEENSKGVLRKSSQTDHASSSMEDSSSSVSTCNENLPKSERRDKRTTTSAPKPITSNSTTRTQSTTSRKRTRPINHANIASRWLYKIWFKLTLPVVVVSFALTRSIPVLFFAAILPITVAMMQGFARMINYRLFYANAPVPRAPSHGVVKCTRLKHESSFNNPSPIAASDDDEMERPLRLLLIGDSLAVGVGQSSSCTPIMPDVIAKELSKELGGRTVMWTCHGTPGASTGWIIRELEKSMKNGVFQLPLKDKKKKDKFQHYSTMDDDDDDVTLGCCPTASDDSSCDSTGSLLYHLDEDLQAWQRRLKQQRIDFDPESLATFDIAVVLTGSNDLKNACFPFLKKEEDSDGVSTQASDYGKELQRLLMTLNGRMHRQIQTIQESVRVAKEKVRESVDTVVVRTLGRDSSLRNISSGSQLDKIEEDDMHSVSCSTSEDEQSSLETNNETTRLLQMEEASEPTTRRQSFFPMVVLPGMPASSLPAFDAFPLRHLAHPMVAIMDGHKRNISNAHDGEVLFVDPPSKEALSEYSAKKGFYWRQQVDDNVLLNASDISQRRKEAMENDMKEYYEEYQTTFECHPPKAYNHFSAFSADGIHPNNSGYNFWGRYIGNAIVEEWRRKQGIETIRVV</sequence>
<comment type="caution">
    <text evidence="2">The sequence shown here is derived from an EMBL/GenBank/DDBJ whole genome shotgun (WGS) entry which is preliminary data.</text>
</comment>
<dbReference type="EMBL" id="CAKOGP040002125">
    <property type="protein sequence ID" value="CAJ1962867.1"/>
    <property type="molecule type" value="Genomic_DNA"/>
</dbReference>
<evidence type="ECO:0008006" key="4">
    <source>
        <dbReference type="Google" id="ProtNLM"/>
    </source>
</evidence>
<feature type="compositionally biased region" description="Polar residues" evidence="1">
    <location>
        <begin position="14"/>
        <end position="23"/>
    </location>
</feature>
<accession>A0AAD2G599</accession>
<organism evidence="2 3">
    <name type="scientific">Cylindrotheca closterium</name>
    <dbReference type="NCBI Taxonomy" id="2856"/>
    <lineage>
        <taxon>Eukaryota</taxon>
        <taxon>Sar</taxon>
        <taxon>Stramenopiles</taxon>
        <taxon>Ochrophyta</taxon>
        <taxon>Bacillariophyta</taxon>
        <taxon>Bacillariophyceae</taxon>
        <taxon>Bacillariophycidae</taxon>
        <taxon>Bacillariales</taxon>
        <taxon>Bacillariaceae</taxon>
        <taxon>Cylindrotheca</taxon>
    </lineage>
</organism>
<proteinExistence type="predicted"/>
<evidence type="ECO:0000313" key="2">
    <source>
        <dbReference type="EMBL" id="CAJ1962867.1"/>
    </source>
</evidence>
<dbReference type="SUPFAM" id="SSF52266">
    <property type="entry name" value="SGNH hydrolase"/>
    <property type="match status" value="2"/>
</dbReference>
<evidence type="ECO:0000256" key="1">
    <source>
        <dbReference type="SAM" id="MobiDB-lite"/>
    </source>
</evidence>
<feature type="compositionally biased region" description="Low complexity" evidence="1">
    <location>
        <begin position="43"/>
        <end position="54"/>
    </location>
</feature>
<feature type="compositionally biased region" description="Low complexity" evidence="1">
    <location>
        <begin position="79"/>
        <end position="90"/>
    </location>
</feature>